<evidence type="ECO:0000256" key="1">
    <source>
        <dbReference type="ARBA" id="ARBA00039658"/>
    </source>
</evidence>
<dbReference type="InterPro" id="IPR041588">
    <property type="entry name" value="Integrase_H2C2"/>
</dbReference>
<reference evidence="3" key="2">
    <citation type="submission" date="2025-09" db="UniProtKB">
        <authorList>
            <consortium name="Ensembl"/>
        </authorList>
    </citation>
    <scope>IDENTIFICATION</scope>
</reference>
<dbReference type="InterPro" id="IPR021109">
    <property type="entry name" value="Peptidase_aspartic_dom_sf"/>
</dbReference>
<dbReference type="AlphaFoldDB" id="A0A8C7YR87"/>
<keyword evidence="4" id="KW-1185">Reference proteome</keyword>
<evidence type="ECO:0000259" key="2">
    <source>
        <dbReference type="PROSITE" id="PS50994"/>
    </source>
</evidence>
<dbReference type="PROSITE" id="PS50994">
    <property type="entry name" value="INTEGRASE"/>
    <property type="match status" value="1"/>
</dbReference>
<feature type="domain" description="Integrase catalytic" evidence="2">
    <location>
        <begin position="304"/>
        <end position="415"/>
    </location>
</feature>
<dbReference type="Gene3D" id="2.40.70.10">
    <property type="entry name" value="Acid Proteases"/>
    <property type="match status" value="1"/>
</dbReference>
<dbReference type="Pfam" id="PF17921">
    <property type="entry name" value="Integrase_H2C2"/>
    <property type="match status" value="1"/>
</dbReference>
<dbReference type="Proteomes" id="UP000694383">
    <property type="component" value="Unplaced"/>
</dbReference>
<dbReference type="SUPFAM" id="SSF50630">
    <property type="entry name" value="Acid proteases"/>
    <property type="match status" value="1"/>
</dbReference>
<dbReference type="InterPro" id="IPR036397">
    <property type="entry name" value="RNaseH_sf"/>
</dbReference>
<dbReference type="GeneTree" id="ENSGT01050000244855"/>
<evidence type="ECO:0000313" key="4">
    <source>
        <dbReference type="Proteomes" id="UP000694383"/>
    </source>
</evidence>
<name>A0A8C7YR87_9TELE</name>
<dbReference type="Gene3D" id="3.30.420.10">
    <property type="entry name" value="Ribonuclease H-like superfamily/Ribonuclease H"/>
    <property type="match status" value="1"/>
</dbReference>
<evidence type="ECO:0000313" key="3">
    <source>
        <dbReference type="Ensembl" id="ENSOSIP00000031601.1"/>
    </source>
</evidence>
<dbReference type="CDD" id="cd00303">
    <property type="entry name" value="retropepsin_like"/>
    <property type="match status" value="1"/>
</dbReference>
<protein>
    <recommendedName>
        <fullName evidence="1">Gypsy retrotransposon integrase-like protein 1</fullName>
    </recommendedName>
</protein>
<proteinExistence type="predicted"/>
<dbReference type="PANTHER" id="PTHR37984:SF15">
    <property type="entry name" value="INTEGRASE CATALYTIC DOMAIN-CONTAINING PROTEIN"/>
    <property type="match status" value="1"/>
</dbReference>
<sequence length="415" mass="46536">MCFVPRAAPEPTHVTSPLKETNVEINGQMLKALIDTGSTQTLVQRRYVSPHAISSTKALSICCVHGDEKQYPTANVYLKVKGQIYLLNVGIADSLPYPVVLGHDLPVLLDLLHVTPGCNVAVTRAQAKQKDETIKMLQSMPFYDADIEVGVTKEHKSRKQRRREKFLHNVDSTKALPEPDTLLGYQIPGNIGELQHQDETLAECFKKLNNCRSATTDLCIENGILYQQHGAVKPHDVRDTILSLGHSIPWAGHLGKNKTLARIQRWFHWPGLQKDVTNFCKSCPQCQKTSSRYPPKAPLQPLPLISTPFERLGMDIVGPVERSKCGNRFMLVITDYATKYPEVFALKSVKAKTVAFCLVQFFSRVGFPKEILTDQGTNFMSKLLKDVYQLLGIKGLRTTPYHPQTDGLTDRFNQT</sequence>
<dbReference type="PANTHER" id="PTHR37984">
    <property type="entry name" value="PROTEIN CBG26694"/>
    <property type="match status" value="1"/>
</dbReference>
<dbReference type="InterPro" id="IPR001584">
    <property type="entry name" value="Integrase_cat-core"/>
</dbReference>
<dbReference type="FunFam" id="1.10.340.70:FF:000001">
    <property type="entry name" value="Retrovirus-related Pol polyprotein from transposon gypsy-like Protein"/>
    <property type="match status" value="1"/>
</dbReference>
<dbReference type="GO" id="GO:0003676">
    <property type="term" value="F:nucleic acid binding"/>
    <property type="evidence" value="ECO:0007669"/>
    <property type="project" value="InterPro"/>
</dbReference>
<dbReference type="GO" id="GO:0015074">
    <property type="term" value="P:DNA integration"/>
    <property type="evidence" value="ECO:0007669"/>
    <property type="project" value="InterPro"/>
</dbReference>
<dbReference type="InterPro" id="IPR050951">
    <property type="entry name" value="Retrovirus_Pol_polyprotein"/>
</dbReference>
<reference evidence="3" key="1">
    <citation type="submission" date="2025-08" db="UniProtKB">
        <authorList>
            <consortium name="Ensembl"/>
        </authorList>
    </citation>
    <scope>IDENTIFICATION</scope>
</reference>
<dbReference type="Gene3D" id="1.10.340.70">
    <property type="match status" value="1"/>
</dbReference>
<accession>A0A8C7YR87</accession>
<dbReference type="InterPro" id="IPR012337">
    <property type="entry name" value="RNaseH-like_sf"/>
</dbReference>
<dbReference type="SUPFAM" id="SSF53098">
    <property type="entry name" value="Ribonuclease H-like"/>
    <property type="match status" value="1"/>
</dbReference>
<dbReference type="Pfam" id="PF00665">
    <property type="entry name" value="rve"/>
    <property type="match status" value="1"/>
</dbReference>
<organism evidence="3 4">
    <name type="scientific">Oryzias sinensis</name>
    <name type="common">Chinese medaka</name>
    <dbReference type="NCBI Taxonomy" id="183150"/>
    <lineage>
        <taxon>Eukaryota</taxon>
        <taxon>Metazoa</taxon>
        <taxon>Chordata</taxon>
        <taxon>Craniata</taxon>
        <taxon>Vertebrata</taxon>
        <taxon>Euteleostomi</taxon>
        <taxon>Actinopterygii</taxon>
        <taxon>Neopterygii</taxon>
        <taxon>Teleostei</taxon>
        <taxon>Neoteleostei</taxon>
        <taxon>Acanthomorphata</taxon>
        <taxon>Ovalentaria</taxon>
        <taxon>Atherinomorphae</taxon>
        <taxon>Beloniformes</taxon>
        <taxon>Adrianichthyidae</taxon>
        <taxon>Oryziinae</taxon>
        <taxon>Oryzias</taxon>
    </lineage>
</organism>
<dbReference type="Ensembl" id="ENSOSIT00000033302.1">
    <property type="protein sequence ID" value="ENSOSIP00000031601.1"/>
    <property type="gene ID" value="ENSOSIG00000016151.1"/>
</dbReference>